<evidence type="ECO:0000313" key="3">
    <source>
        <dbReference type="Proteomes" id="UP001415857"/>
    </source>
</evidence>
<evidence type="ECO:0000256" key="1">
    <source>
        <dbReference type="SAM" id="MobiDB-lite"/>
    </source>
</evidence>
<comment type="caution">
    <text evidence="2">The sequence shown here is derived from an EMBL/GenBank/DDBJ whole genome shotgun (WGS) entry which is preliminary data.</text>
</comment>
<sequence>MYNCLQMEGGDSEKRKNFEVEKLRLIDISSEDDFLIASPSDDAFEGFRLSVVFENRREHDGFELSDTGNPLEVENAADIPWQSKQGFLPFNSLEPDRPSRIEKCNLRKSLAWDSAFFTSAGVLDPEELFMINKGFKKAETHPHPGIEEDVWRSAESNSTVDTDGFSLESLETDLFEDIRASIQKSRKASHVASSGCVSGKGARMQNIHSLKKSDINFKTLMKSMPAPRRQSINTKGSERNTKEISVHLRAVQCAAGSGEPTPFSFKPPKISGRAKSISTAPAKRASSGANHAKMEQKTATAASGLHLMGSKKPSLGNSCSVIPSSKSPNSSYSSSPTATSKTVSCFSYNSSGSASSDTTSKSPLNSLRRKIDSGNPHLAASGSNFKTPRRFSVRNKNDLGSSSLSFYTPKPTSCKSPASSMDGWSSASSSASSNISQRSNTLKTSLDTTCRGVLFDSHATQASGHAHDQSSVEQESKGTRLPNQCVKTASMGTSPVSAGLSRNFKPSGLRVPSPKIGFFDVEKSMVPMLSGAMQFHSGGESTPPKIGTGISHLNAAANRTRHGKLQSARTTPNMKFASHQIGVSFSNSGRKLENTSLKVPDMSVAMTSCLTASLKAQKNISAEMSREDCLKHGQVGAGRHDASQLGLGFSSKAEDKGTWGVLKNVKGTKSKGQVRLRANKSRSNKDRSDHSPENINQSKRGHEEVDRLCLENKLHLRQMNEKENLFDFQDQVDGLSRHVGSIDISGDMMIELKGKKGPSHTHPRGDNFENYGASILLPNNEHLRGPKEDSWRILTKCSPLSLPPTEEIIPNTRTPLAVKDSIYNRSGLFGYPAELTIENVAQKAPNFPFPKGIEKENN</sequence>
<feature type="compositionally biased region" description="Basic and acidic residues" evidence="1">
    <location>
        <begin position="683"/>
        <end position="692"/>
    </location>
</feature>
<dbReference type="AlphaFoldDB" id="A0AAP0X276"/>
<feature type="compositionally biased region" description="Basic and acidic residues" evidence="1">
    <location>
        <begin position="465"/>
        <end position="478"/>
    </location>
</feature>
<accession>A0AAP0X276</accession>
<dbReference type="Proteomes" id="UP001415857">
    <property type="component" value="Unassembled WGS sequence"/>
</dbReference>
<feature type="compositionally biased region" description="Low complexity" evidence="1">
    <location>
        <begin position="416"/>
        <end position="439"/>
    </location>
</feature>
<reference evidence="2 3" key="1">
    <citation type="journal article" date="2024" name="Plant J.">
        <title>Genome sequences and population genomics reveal climatic adaptation and genomic divergence between two closely related sweetgum species.</title>
        <authorList>
            <person name="Xu W.Q."/>
            <person name="Ren C.Q."/>
            <person name="Zhang X.Y."/>
            <person name="Comes H.P."/>
            <person name="Liu X.H."/>
            <person name="Li Y.G."/>
            <person name="Kettle C.J."/>
            <person name="Jalonen R."/>
            <person name="Gaisberger H."/>
            <person name="Ma Y.Z."/>
            <person name="Qiu Y.X."/>
        </authorList>
    </citation>
    <scope>NUCLEOTIDE SEQUENCE [LARGE SCALE GENOMIC DNA]</scope>
    <source>
        <strain evidence="2">Hangzhou</strain>
    </source>
</reference>
<organism evidence="2 3">
    <name type="scientific">Liquidambar formosana</name>
    <name type="common">Formosan gum</name>
    <dbReference type="NCBI Taxonomy" id="63359"/>
    <lineage>
        <taxon>Eukaryota</taxon>
        <taxon>Viridiplantae</taxon>
        <taxon>Streptophyta</taxon>
        <taxon>Embryophyta</taxon>
        <taxon>Tracheophyta</taxon>
        <taxon>Spermatophyta</taxon>
        <taxon>Magnoliopsida</taxon>
        <taxon>eudicotyledons</taxon>
        <taxon>Gunneridae</taxon>
        <taxon>Pentapetalae</taxon>
        <taxon>Saxifragales</taxon>
        <taxon>Altingiaceae</taxon>
        <taxon>Liquidambar</taxon>
    </lineage>
</organism>
<gene>
    <name evidence="2" type="ORF">L1049_011412</name>
</gene>
<feature type="region of interest" description="Disordered" evidence="1">
    <location>
        <begin position="668"/>
        <end position="704"/>
    </location>
</feature>
<dbReference type="GO" id="GO:0008017">
    <property type="term" value="F:microtubule binding"/>
    <property type="evidence" value="ECO:0007669"/>
    <property type="project" value="InterPro"/>
</dbReference>
<proteinExistence type="predicted"/>
<feature type="region of interest" description="Disordered" evidence="1">
    <location>
        <begin position="461"/>
        <end position="480"/>
    </location>
</feature>
<feature type="compositionally biased region" description="Basic residues" evidence="1">
    <location>
        <begin position="668"/>
        <end position="682"/>
    </location>
</feature>
<protein>
    <submittedName>
        <fullName evidence="2">Uncharacterized protein</fullName>
    </submittedName>
</protein>
<feature type="compositionally biased region" description="Polar residues" evidence="1">
    <location>
        <begin position="398"/>
        <end position="415"/>
    </location>
</feature>
<dbReference type="InterPro" id="IPR045882">
    <property type="entry name" value="GPT1/2"/>
</dbReference>
<dbReference type="PANTHER" id="PTHR33737">
    <property type="entry name" value="OS05G0121800 PROTEIN"/>
    <property type="match status" value="1"/>
</dbReference>
<name>A0AAP0X276_LIQFO</name>
<feature type="region of interest" description="Disordered" evidence="1">
    <location>
        <begin position="315"/>
        <end position="441"/>
    </location>
</feature>
<keyword evidence="3" id="KW-1185">Reference proteome</keyword>
<feature type="compositionally biased region" description="Low complexity" evidence="1">
    <location>
        <begin position="318"/>
        <end position="362"/>
    </location>
</feature>
<evidence type="ECO:0000313" key="2">
    <source>
        <dbReference type="EMBL" id="KAK9283178.1"/>
    </source>
</evidence>
<dbReference type="PANTHER" id="PTHR33737:SF2">
    <property type="entry name" value="OS12G0102700 PROTEIN"/>
    <property type="match status" value="1"/>
</dbReference>
<feature type="region of interest" description="Disordered" evidence="1">
    <location>
        <begin position="256"/>
        <end position="300"/>
    </location>
</feature>
<dbReference type="EMBL" id="JBBPBK010000006">
    <property type="protein sequence ID" value="KAK9283178.1"/>
    <property type="molecule type" value="Genomic_DNA"/>
</dbReference>